<dbReference type="EMBL" id="HBIX01015268">
    <property type="protein sequence ID" value="CAE0718366.1"/>
    <property type="molecule type" value="Transcribed_RNA"/>
</dbReference>
<feature type="region of interest" description="Disordered" evidence="1">
    <location>
        <begin position="54"/>
        <end position="124"/>
    </location>
</feature>
<sequence length="346" mass="39650">MLPQHNRPDGGNQHPELSHSFSYQMLSQSNSEAVVMSSSTSNTATDVDMNMSTTMKTTTAGNDGSTNANGNNNSNTNNNNNTMKRRAMPRRKHKPKSIQKREGRNTNNSINNSNKKTAAGVRFGGGRGQRRLWQLPEDAIHNYTTWIQEKPEEDRTPNEERFLWKCMIRSLGVISLNNNSGNSNARMNRQERIREFVDRLGAKEPIERTANEDQFVRMYYKRRNKRKAQRNQHKKQHQHHHHQSELYHDACKTQAVQTFSWIRNAGSTSDDNISNNNNNSDIENVHNNRTNASINISSGNHKNTNKNFNKNNQRGLEPMASLESLRESMKKMGLSSDKLKQVRFAD</sequence>
<feature type="compositionally biased region" description="Basic residues" evidence="1">
    <location>
        <begin position="223"/>
        <end position="242"/>
    </location>
</feature>
<accession>A0A6U9Z228</accession>
<dbReference type="EMBL" id="HBIX01015269">
    <property type="protein sequence ID" value="CAE0718367.1"/>
    <property type="molecule type" value="Transcribed_RNA"/>
</dbReference>
<gene>
    <name evidence="2" type="ORF">PAUS00366_LOCUS11120</name>
    <name evidence="3" type="ORF">PAUS00366_LOCUS11121</name>
</gene>
<evidence type="ECO:0000256" key="1">
    <source>
        <dbReference type="SAM" id="MobiDB-lite"/>
    </source>
</evidence>
<name>A0A6U9Z228_9STRA</name>
<evidence type="ECO:0000313" key="3">
    <source>
        <dbReference type="EMBL" id="CAE0718367.1"/>
    </source>
</evidence>
<protein>
    <submittedName>
        <fullName evidence="3">Uncharacterized protein</fullName>
    </submittedName>
</protein>
<feature type="compositionally biased region" description="Low complexity" evidence="1">
    <location>
        <begin position="57"/>
        <end position="82"/>
    </location>
</feature>
<feature type="region of interest" description="Disordered" evidence="1">
    <location>
        <begin position="294"/>
        <end position="317"/>
    </location>
</feature>
<feature type="compositionally biased region" description="Basic residues" evidence="1">
    <location>
        <begin position="83"/>
        <end position="98"/>
    </location>
</feature>
<feature type="compositionally biased region" description="Low complexity" evidence="1">
    <location>
        <begin position="300"/>
        <end position="312"/>
    </location>
</feature>
<feature type="region of interest" description="Disordered" evidence="1">
    <location>
        <begin position="223"/>
        <end position="245"/>
    </location>
</feature>
<dbReference type="PANTHER" id="PTHR20916:SF26">
    <property type="entry name" value="CYSTEINE-RICH PROTEIN 2-BINDING PROTEIN"/>
    <property type="match status" value="1"/>
</dbReference>
<dbReference type="PANTHER" id="PTHR20916">
    <property type="entry name" value="CYSTEINE AND GLYCINE-RICH PROTEIN 2 BINDING PROTEIN"/>
    <property type="match status" value="1"/>
</dbReference>
<feature type="compositionally biased region" description="Low complexity" evidence="1">
    <location>
        <begin position="105"/>
        <end position="121"/>
    </location>
</feature>
<organism evidence="3">
    <name type="scientific">Pseudo-nitzschia australis</name>
    <dbReference type="NCBI Taxonomy" id="44445"/>
    <lineage>
        <taxon>Eukaryota</taxon>
        <taxon>Sar</taxon>
        <taxon>Stramenopiles</taxon>
        <taxon>Ochrophyta</taxon>
        <taxon>Bacillariophyta</taxon>
        <taxon>Bacillariophyceae</taxon>
        <taxon>Bacillariophycidae</taxon>
        <taxon>Bacillariales</taxon>
        <taxon>Bacillariaceae</taxon>
        <taxon>Pseudo-nitzschia</taxon>
    </lineage>
</organism>
<dbReference type="AlphaFoldDB" id="A0A6U9Z228"/>
<evidence type="ECO:0000313" key="2">
    <source>
        <dbReference type="EMBL" id="CAE0718366.1"/>
    </source>
</evidence>
<reference evidence="3" key="1">
    <citation type="submission" date="2021-01" db="EMBL/GenBank/DDBJ databases">
        <authorList>
            <person name="Corre E."/>
            <person name="Pelletier E."/>
            <person name="Niang G."/>
            <person name="Scheremetjew M."/>
            <person name="Finn R."/>
            <person name="Kale V."/>
            <person name="Holt S."/>
            <person name="Cochrane G."/>
            <person name="Meng A."/>
            <person name="Brown T."/>
            <person name="Cohen L."/>
        </authorList>
    </citation>
    <scope>NUCLEOTIDE SEQUENCE</scope>
    <source>
        <strain evidence="3">10249 10 AB</strain>
    </source>
</reference>
<proteinExistence type="predicted"/>
<dbReference type="GO" id="GO:0004402">
    <property type="term" value="F:histone acetyltransferase activity"/>
    <property type="evidence" value="ECO:0007669"/>
    <property type="project" value="TreeGrafter"/>
</dbReference>